<comment type="subcellular location">
    <subcellularLocation>
        <location evidence="1">Cell membrane</location>
        <topology evidence="1">Multi-pass membrane protein</topology>
    </subcellularLocation>
</comment>
<organism evidence="8 9">
    <name type="scientific">Ancylobacter tetraedralis</name>
    <dbReference type="NCBI Taxonomy" id="217068"/>
    <lineage>
        <taxon>Bacteria</taxon>
        <taxon>Pseudomonadati</taxon>
        <taxon>Pseudomonadota</taxon>
        <taxon>Alphaproteobacteria</taxon>
        <taxon>Hyphomicrobiales</taxon>
        <taxon>Xanthobacteraceae</taxon>
        <taxon>Ancylobacter</taxon>
    </lineage>
</organism>
<proteinExistence type="inferred from homology"/>
<name>A0A839ZF97_9HYPH</name>
<feature type="transmembrane region" description="Helical" evidence="7">
    <location>
        <begin position="50"/>
        <end position="71"/>
    </location>
</feature>
<dbReference type="RefSeq" id="WP_183191584.1">
    <property type="nucleotide sequence ID" value="NZ_JACICD010000011.1"/>
</dbReference>
<dbReference type="EMBL" id="JACICD010000011">
    <property type="protein sequence ID" value="MBB3773439.1"/>
    <property type="molecule type" value="Genomic_DNA"/>
</dbReference>
<dbReference type="PANTHER" id="PTHR33452">
    <property type="entry name" value="OXIDOREDUCTASE CATD-RELATED"/>
    <property type="match status" value="1"/>
</dbReference>
<dbReference type="GO" id="GO:0005886">
    <property type="term" value="C:plasma membrane"/>
    <property type="evidence" value="ECO:0007669"/>
    <property type="project" value="UniProtKB-SubCell"/>
</dbReference>
<sequence length="139" mass="14376">MIDTRTAPYAALILRLALGILFLAHAGLKIFVFTPAGTAGFFGSIGLPGWLAYVTIAWELVGALALILGLWPRIAALALIPILVGAIVTVHGPAGFFFTNPNGGWEYLALWIVGLLAVALIGDGALALKPTSAGAARRG</sequence>
<dbReference type="Pfam" id="PF07681">
    <property type="entry name" value="DoxX"/>
    <property type="match status" value="1"/>
</dbReference>
<reference evidence="8 9" key="1">
    <citation type="submission" date="2020-08" db="EMBL/GenBank/DDBJ databases">
        <title>Genomic Encyclopedia of Type Strains, Phase IV (KMG-IV): sequencing the most valuable type-strain genomes for metagenomic binning, comparative biology and taxonomic classification.</title>
        <authorList>
            <person name="Goeker M."/>
        </authorList>
    </citation>
    <scope>NUCLEOTIDE SEQUENCE [LARGE SCALE GENOMIC DNA]</scope>
    <source>
        <strain evidence="8 9">DSM 5895</strain>
    </source>
</reference>
<keyword evidence="5 7" id="KW-1133">Transmembrane helix</keyword>
<evidence type="ECO:0000256" key="6">
    <source>
        <dbReference type="ARBA" id="ARBA00023136"/>
    </source>
</evidence>
<keyword evidence="9" id="KW-1185">Reference proteome</keyword>
<dbReference type="InterPro" id="IPR032808">
    <property type="entry name" value="DoxX"/>
</dbReference>
<protein>
    <submittedName>
        <fullName evidence="8">Putative oxidoreductase</fullName>
    </submittedName>
</protein>
<evidence type="ECO:0000256" key="2">
    <source>
        <dbReference type="ARBA" id="ARBA00006679"/>
    </source>
</evidence>
<keyword evidence="4 7" id="KW-0812">Transmembrane</keyword>
<keyword evidence="6 7" id="KW-0472">Membrane</keyword>
<comment type="similarity">
    <text evidence="2">Belongs to the DoxX family.</text>
</comment>
<accession>A0A839ZF97</accession>
<dbReference type="Proteomes" id="UP000533469">
    <property type="component" value="Unassembled WGS sequence"/>
</dbReference>
<dbReference type="InterPro" id="IPR051907">
    <property type="entry name" value="DoxX-like_oxidoreductase"/>
</dbReference>
<evidence type="ECO:0000313" key="9">
    <source>
        <dbReference type="Proteomes" id="UP000533469"/>
    </source>
</evidence>
<comment type="caution">
    <text evidence="8">The sequence shown here is derived from an EMBL/GenBank/DDBJ whole genome shotgun (WGS) entry which is preliminary data.</text>
</comment>
<evidence type="ECO:0000256" key="1">
    <source>
        <dbReference type="ARBA" id="ARBA00004651"/>
    </source>
</evidence>
<feature type="transmembrane region" description="Helical" evidence="7">
    <location>
        <begin position="78"/>
        <end position="96"/>
    </location>
</feature>
<feature type="transmembrane region" description="Helical" evidence="7">
    <location>
        <begin position="108"/>
        <end position="128"/>
    </location>
</feature>
<dbReference type="PANTHER" id="PTHR33452:SF1">
    <property type="entry name" value="INNER MEMBRANE PROTEIN YPHA-RELATED"/>
    <property type="match status" value="1"/>
</dbReference>
<evidence type="ECO:0000313" key="8">
    <source>
        <dbReference type="EMBL" id="MBB3773439.1"/>
    </source>
</evidence>
<evidence type="ECO:0000256" key="7">
    <source>
        <dbReference type="SAM" id="Phobius"/>
    </source>
</evidence>
<evidence type="ECO:0000256" key="4">
    <source>
        <dbReference type="ARBA" id="ARBA00022692"/>
    </source>
</evidence>
<keyword evidence="3" id="KW-1003">Cell membrane</keyword>
<gene>
    <name evidence="8" type="ORF">FHS55_004076</name>
</gene>
<evidence type="ECO:0000256" key="3">
    <source>
        <dbReference type="ARBA" id="ARBA00022475"/>
    </source>
</evidence>
<dbReference type="AlphaFoldDB" id="A0A839ZF97"/>
<evidence type="ECO:0000256" key="5">
    <source>
        <dbReference type="ARBA" id="ARBA00022989"/>
    </source>
</evidence>